<comment type="catalytic activity">
    <reaction evidence="7">
        <text>dTMP + ATP = dTDP + ADP</text>
        <dbReference type="Rhea" id="RHEA:13517"/>
        <dbReference type="ChEBI" id="CHEBI:30616"/>
        <dbReference type="ChEBI" id="CHEBI:58369"/>
        <dbReference type="ChEBI" id="CHEBI:63528"/>
        <dbReference type="ChEBI" id="CHEBI:456216"/>
        <dbReference type="EC" id="2.7.4.9"/>
    </reaction>
</comment>
<comment type="function">
    <text evidence="7">Phosphorylation of dTMP to form dTDP in both de novo and salvage pathways of dTTP synthesis.</text>
</comment>
<feature type="domain" description="Thymidylate kinase-like" evidence="9">
    <location>
        <begin position="464"/>
        <end position="597"/>
    </location>
</feature>
<dbReference type="PANTHER" id="PTHR23513:SF6">
    <property type="entry name" value="MAJOR FACILITATOR SUPERFAMILY ASSOCIATED DOMAIN-CONTAINING PROTEIN"/>
    <property type="match status" value="1"/>
</dbReference>
<keyword evidence="2" id="KW-0813">Transport</keyword>
<feature type="transmembrane region" description="Helical" evidence="8">
    <location>
        <begin position="267"/>
        <end position="287"/>
    </location>
</feature>
<evidence type="ECO:0000313" key="11">
    <source>
        <dbReference type="Proteomes" id="UP000295560"/>
    </source>
</evidence>
<keyword evidence="7" id="KW-0067">ATP-binding</keyword>
<gene>
    <name evidence="7" type="primary">tmk</name>
    <name evidence="10" type="ORF">EV378_3725</name>
</gene>
<keyword evidence="4 8" id="KW-0812">Transmembrane</keyword>
<evidence type="ECO:0000256" key="4">
    <source>
        <dbReference type="ARBA" id="ARBA00022692"/>
    </source>
</evidence>
<evidence type="ECO:0000256" key="2">
    <source>
        <dbReference type="ARBA" id="ARBA00022448"/>
    </source>
</evidence>
<dbReference type="Proteomes" id="UP000295560">
    <property type="component" value="Unassembled WGS sequence"/>
</dbReference>
<protein>
    <recommendedName>
        <fullName evidence="7">Thymidylate kinase</fullName>
        <ecNumber evidence="7">2.7.4.9</ecNumber>
    </recommendedName>
    <alternativeName>
        <fullName evidence="7">dTMP kinase</fullName>
    </alternativeName>
</protein>
<keyword evidence="6 8" id="KW-0472">Membrane</keyword>
<keyword evidence="7 10" id="KW-0418">Kinase</keyword>
<dbReference type="GO" id="GO:0006235">
    <property type="term" value="P:dTTP biosynthetic process"/>
    <property type="evidence" value="ECO:0007669"/>
    <property type="project" value="UniProtKB-UniRule"/>
</dbReference>
<evidence type="ECO:0000256" key="3">
    <source>
        <dbReference type="ARBA" id="ARBA00022475"/>
    </source>
</evidence>
<keyword evidence="7" id="KW-0547">Nucleotide-binding</keyword>
<keyword evidence="11" id="KW-1185">Reference proteome</keyword>
<dbReference type="GO" id="GO:0006233">
    <property type="term" value="P:dTDP biosynthetic process"/>
    <property type="evidence" value="ECO:0007669"/>
    <property type="project" value="InterPro"/>
</dbReference>
<comment type="caution">
    <text evidence="7">Lacks conserved residue(s) required for the propagation of feature annotation.</text>
</comment>
<dbReference type="InterPro" id="IPR036259">
    <property type="entry name" value="MFS_trans_sf"/>
</dbReference>
<evidence type="ECO:0000256" key="8">
    <source>
        <dbReference type="SAM" id="Phobius"/>
    </source>
</evidence>
<comment type="subcellular location">
    <subcellularLocation>
        <location evidence="1">Cell membrane</location>
        <topology evidence="1">Multi-pass membrane protein</topology>
    </subcellularLocation>
</comment>
<feature type="transmembrane region" description="Helical" evidence="8">
    <location>
        <begin position="324"/>
        <end position="346"/>
    </location>
</feature>
<dbReference type="InterPro" id="IPR018094">
    <property type="entry name" value="Thymidylate_kinase"/>
</dbReference>
<dbReference type="RefSeq" id="WP_132427078.1">
    <property type="nucleotide sequence ID" value="NZ_SMFZ01000001.1"/>
</dbReference>
<dbReference type="InterPro" id="IPR027417">
    <property type="entry name" value="P-loop_NTPase"/>
</dbReference>
<keyword evidence="7" id="KW-0808">Transferase</keyword>
<dbReference type="InterPro" id="IPR039430">
    <property type="entry name" value="Thymidylate_kin-like_dom"/>
</dbReference>
<dbReference type="SUPFAM" id="SSF52540">
    <property type="entry name" value="P-loop containing nucleoside triphosphate hydrolases"/>
    <property type="match status" value="1"/>
</dbReference>
<dbReference type="SUPFAM" id="SSF103473">
    <property type="entry name" value="MFS general substrate transporter"/>
    <property type="match status" value="1"/>
</dbReference>
<dbReference type="OrthoDB" id="9774907at2"/>
<dbReference type="GO" id="GO:0005886">
    <property type="term" value="C:plasma membrane"/>
    <property type="evidence" value="ECO:0007669"/>
    <property type="project" value="UniProtKB-SubCell"/>
</dbReference>
<dbReference type="EC" id="2.7.4.9" evidence="7"/>
<dbReference type="GO" id="GO:0004798">
    <property type="term" value="F:dTMP kinase activity"/>
    <property type="evidence" value="ECO:0007669"/>
    <property type="project" value="UniProtKB-UniRule"/>
</dbReference>
<evidence type="ECO:0000313" key="10">
    <source>
        <dbReference type="EMBL" id="TCK27846.1"/>
    </source>
</evidence>
<dbReference type="CDD" id="cd06173">
    <property type="entry name" value="MFS_MefA_like"/>
    <property type="match status" value="1"/>
</dbReference>
<keyword evidence="7" id="KW-0545">Nucleotide biosynthesis</keyword>
<accession>A0A4V2PJB5</accession>
<feature type="transmembrane region" description="Helical" evidence="8">
    <location>
        <begin position="140"/>
        <end position="163"/>
    </location>
</feature>
<feature type="transmembrane region" description="Helical" evidence="8">
    <location>
        <begin position="367"/>
        <end position="388"/>
    </location>
</feature>
<keyword evidence="5 8" id="KW-1133">Transmembrane helix</keyword>
<dbReference type="GO" id="GO:0005524">
    <property type="term" value="F:ATP binding"/>
    <property type="evidence" value="ECO:0007669"/>
    <property type="project" value="UniProtKB-UniRule"/>
</dbReference>
<dbReference type="InterPro" id="IPR010290">
    <property type="entry name" value="TM_effector"/>
</dbReference>
<dbReference type="Gene3D" id="3.40.50.300">
    <property type="entry name" value="P-loop containing nucleotide triphosphate hydrolases"/>
    <property type="match status" value="1"/>
</dbReference>
<evidence type="ECO:0000256" key="7">
    <source>
        <dbReference type="HAMAP-Rule" id="MF_00165"/>
    </source>
</evidence>
<evidence type="ECO:0000256" key="1">
    <source>
        <dbReference type="ARBA" id="ARBA00004651"/>
    </source>
</evidence>
<comment type="similarity">
    <text evidence="7">Belongs to the thymidylate kinase family.</text>
</comment>
<dbReference type="EMBL" id="SMFZ01000001">
    <property type="protein sequence ID" value="TCK27846.1"/>
    <property type="molecule type" value="Genomic_DNA"/>
</dbReference>
<evidence type="ECO:0000259" key="9">
    <source>
        <dbReference type="Pfam" id="PF02223"/>
    </source>
</evidence>
<organism evidence="10 11">
    <name type="scientific">Pseudonocardia endophytica</name>
    <dbReference type="NCBI Taxonomy" id="401976"/>
    <lineage>
        <taxon>Bacteria</taxon>
        <taxon>Bacillati</taxon>
        <taxon>Actinomycetota</taxon>
        <taxon>Actinomycetes</taxon>
        <taxon>Pseudonocardiales</taxon>
        <taxon>Pseudonocardiaceae</taxon>
        <taxon>Pseudonocardia</taxon>
    </lineage>
</organism>
<dbReference type="Pfam" id="PF05977">
    <property type="entry name" value="MFS_3"/>
    <property type="match status" value="1"/>
</dbReference>
<comment type="caution">
    <text evidence="10">The sequence shown here is derived from an EMBL/GenBank/DDBJ whole genome shotgun (WGS) entry which is preliminary data.</text>
</comment>
<dbReference type="HAMAP" id="MF_00165">
    <property type="entry name" value="Thymidylate_kinase"/>
    <property type="match status" value="1"/>
</dbReference>
<reference evidence="10 11" key="1">
    <citation type="submission" date="2019-03" db="EMBL/GenBank/DDBJ databases">
        <title>Sequencing the genomes of 1000 actinobacteria strains.</title>
        <authorList>
            <person name="Klenk H.-P."/>
        </authorList>
    </citation>
    <scope>NUCLEOTIDE SEQUENCE [LARGE SCALE GENOMIC DNA]</scope>
    <source>
        <strain evidence="10 11">DSM 44969</strain>
    </source>
</reference>
<dbReference type="Gene3D" id="1.20.1250.20">
    <property type="entry name" value="MFS general substrate transporter like domains"/>
    <property type="match status" value="1"/>
</dbReference>
<keyword evidence="3" id="KW-1003">Cell membrane</keyword>
<feature type="transmembrane region" description="Helical" evidence="8">
    <location>
        <begin position="52"/>
        <end position="70"/>
    </location>
</feature>
<feature type="transmembrane region" description="Helical" evidence="8">
    <location>
        <begin position="233"/>
        <end position="255"/>
    </location>
</feature>
<name>A0A4V2PJB5_PSEEN</name>
<dbReference type="PANTHER" id="PTHR23513">
    <property type="entry name" value="INTEGRAL MEMBRANE EFFLUX PROTEIN-RELATED"/>
    <property type="match status" value="1"/>
</dbReference>
<feature type="transmembrane region" description="Helical" evidence="8">
    <location>
        <begin position="175"/>
        <end position="196"/>
    </location>
</feature>
<evidence type="ECO:0000256" key="5">
    <source>
        <dbReference type="ARBA" id="ARBA00022989"/>
    </source>
</evidence>
<feature type="transmembrane region" description="Helical" evidence="8">
    <location>
        <begin position="299"/>
        <end position="318"/>
    </location>
</feature>
<proteinExistence type="inferred from homology"/>
<dbReference type="Pfam" id="PF02223">
    <property type="entry name" value="Thymidylate_kin"/>
    <property type="match status" value="1"/>
</dbReference>
<sequence length="662" mass="69305">MLAIPAFRRLWTVTAITSTGEWLSVLALTSLATHLAAGSGYAAQSFALGGTVAVKLLPSLLFGPLAGALADRFDRRKLMATCDFLKFGLLISIPIVGSLWWLLAATFLIELCAMFWIPAKDAAVPNLLRRPDQMETAAQLGLVVTYGVAVAGGAGLFALVTKFGPLVDANSPTTAVYLALFVNSFAFLFSALMVWFRIPELSGKTAPSERATTPPSLVFMLRDGFTFVATTPLIRGLVIGIIGAFTAGGAVIATAKLYSSSLGGGDAAYSILFVSVFGGLALGMAVGPRLALRLPHNRLFGTAIVGAGLSLAVVAVAVHLFMAIVAVMFVGGFAGVAFLTGLTIIGTQVADEVRGRVNAFVQSLVRVVLLGAMSLVPIVVGVVATRTITIDGTPYLVDGTRFVLGGAGIVAAVVGTIAYRQMDDRRLEPLLKDLVGALRNGELRTGKGVLIAVEGATPAETARQAERLAAALRERGHHVVEPDDGERDAARWTAATREANLSGARAKALAAAAVRADLVERVIRPALDEGAVVVMDRFLSSPLAQFGVAAEQMGAAPDDGELEYLGRWASGRLRPDMSVLLDRAPDAAGGAVRVAGEEHARVQRLLARMVAVEPHRHVVVDADGTEDEVADRVRDGVFPLVPAPAEVDQATGPVTGRPEPST</sequence>
<feature type="transmembrane region" description="Helical" evidence="8">
    <location>
        <begin position="400"/>
        <end position="419"/>
    </location>
</feature>
<dbReference type="AlphaFoldDB" id="A0A4V2PJB5"/>
<evidence type="ECO:0000256" key="6">
    <source>
        <dbReference type="ARBA" id="ARBA00023136"/>
    </source>
</evidence>